<dbReference type="InterPro" id="IPR039421">
    <property type="entry name" value="Type_1_exporter"/>
</dbReference>
<dbReference type="GO" id="GO:0034040">
    <property type="term" value="F:ATPase-coupled lipid transmembrane transporter activity"/>
    <property type="evidence" value="ECO:0007669"/>
    <property type="project" value="TreeGrafter"/>
</dbReference>
<evidence type="ECO:0000256" key="5">
    <source>
        <dbReference type="ARBA" id="ARBA00022741"/>
    </source>
</evidence>
<dbReference type="InterPro" id="IPR011527">
    <property type="entry name" value="ABC1_TM_dom"/>
</dbReference>
<keyword evidence="2" id="KW-0813">Transport</keyword>
<feature type="domain" description="ABC transmembrane type-1" evidence="11">
    <location>
        <begin position="25"/>
        <end position="325"/>
    </location>
</feature>
<feature type="transmembrane region" description="Helical" evidence="9">
    <location>
        <begin position="275"/>
        <end position="296"/>
    </location>
</feature>
<keyword evidence="6 12" id="KW-0067">ATP-binding</keyword>
<dbReference type="FunFam" id="3.40.50.300:FF:000221">
    <property type="entry name" value="Multidrug ABC transporter ATP-binding protein"/>
    <property type="match status" value="1"/>
</dbReference>
<comment type="subcellular location">
    <subcellularLocation>
        <location evidence="1">Cell membrane</location>
        <topology evidence="1">Multi-pass membrane protein</topology>
    </subcellularLocation>
</comment>
<dbReference type="PROSITE" id="PS50893">
    <property type="entry name" value="ABC_TRANSPORTER_2"/>
    <property type="match status" value="1"/>
</dbReference>
<evidence type="ECO:0000313" key="12">
    <source>
        <dbReference type="EMBL" id="ESL03406.1"/>
    </source>
</evidence>
<dbReference type="GO" id="GO:0140359">
    <property type="term" value="F:ABC-type transporter activity"/>
    <property type="evidence" value="ECO:0007669"/>
    <property type="project" value="InterPro"/>
</dbReference>
<keyword evidence="7 9" id="KW-1133">Transmembrane helix</keyword>
<dbReference type="Gene3D" id="1.20.1560.10">
    <property type="entry name" value="ABC transporter type 1, transmembrane domain"/>
    <property type="match status" value="1"/>
</dbReference>
<feature type="transmembrane region" description="Helical" evidence="9">
    <location>
        <begin position="21"/>
        <end position="43"/>
    </location>
</feature>
<feature type="transmembrane region" description="Helical" evidence="9">
    <location>
        <begin position="138"/>
        <end position="159"/>
    </location>
</feature>
<dbReference type="Proteomes" id="UP000018227">
    <property type="component" value="Unassembled WGS sequence"/>
</dbReference>
<dbReference type="GO" id="GO:0005524">
    <property type="term" value="F:ATP binding"/>
    <property type="evidence" value="ECO:0007669"/>
    <property type="project" value="UniProtKB-KW"/>
</dbReference>
<evidence type="ECO:0000256" key="7">
    <source>
        <dbReference type="ARBA" id="ARBA00022989"/>
    </source>
</evidence>
<dbReference type="Gene3D" id="3.40.50.300">
    <property type="entry name" value="P-loop containing nucleotide triphosphate hydrolases"/>
    <property type="match status" value="1"/>
</dbReference>
<dbReference type="SUPFAM" id="SSF90123">
    <property type="entry name" value="ABC transporter transmembrane region"/>
    <property type="match status" value="1"/>
</dbReference>
<feature type="transmembrane region" description="Helical" evidence="9">
    <location>
        <begin position="63"/>
        <end position="88"/>
    </location>
</feature>
<accession>V2Y6S7</accession>
<feature type="transmembrane region" description="Helical" evidence="9">
    <location>
        <begin position="165"/>
        <end position="184"/>
    </location>
</feature>
<feature type="transmembrane region" description="Helical" evidence="9">
    <location>
        <begin position="247"/>
        <end position="269"/>
    </location>
</feature>
<evidence type="ECO:0000256" key="1">
    <source>
        <dbReference type="ARBA" id="ARBA00004651"/>
    </source>
</evidence>
<keyword evidence="8 9" id="KW-0472">Membrane</keyword>
<reference evidence="12 13" key="1">
    <citation type="submission" date="2013-06" db="EMBL/GenBank/DDBJ databases">
        <authorList>
            <person name="Weinstock G."/>
            <person name="Sodergren E."/>
            <person name="Clifton S."/>
            <person name="Fulton L."/>
            <person name="Fulton B."/>
            <person name="Courtney L."/>
            <person name="Fronick C."/>
            <person name="Harrison M."/>
            <person name="Strong C."/>
            <person name="Farmer C."/>
            <person name="Delahaunty K."/>
            <person name="Markovic C."/>
            <person name="Hall O."/>
            <person name="Minx P."/>
            <person name="Tomlinson C."/>
            <person name="Mitreva M."/>
            <person name="Nelson J."/>
            <person name="Hou S."/>
            <person name="Wollam A."/>
            <person name="Pepin K.H."/>
            <person name="Johnson M."/>
            <person name="Bhonagiri V."/>
            <person name="Nash W.E."/>
            <person name="Warren W."/>
            <person name="Chinwalla A."/>
            <person name="Mardis E.R."/>
            <person name="Wilson R.K."/>
        </authorList>
    </citation>
    <scope>NUCLEOTIDE SEQUENCE [LARGE SCALE GENOMIC DNA]</scope>
    <source>
        <strain evidence="12 13">ATCC 51271</strain>
    </source>
</reference>
<keyword evidence="5" id="KW-0547">Nucleotide-binding</keyword>
<protein>
    <submittedName>
        <fullName evidence="12">ABC transporter, ATP-binding protein</fullName>
    </submittedName>
</protein>
<proteinExistence type="predicted"/>
<feature type="domain" description="ABC transporter" evidence="10">
    <location>
        <begin position="341"/>
        <end position="574"/>
    </location>
</feature>
<evidence type="ECO:0000313" key="13">
    <source>
        <dbReference type="Proteomes" id="UP000018227"/>
    </source>
</evidence>
<dbReference type="PANTHER" id="PTHR24221:SF397">
    <property type="entry name" value="ABC TRANSPORTER, ATP-BINDING TRANSMEMBRANE PROTEIN"/>
    <property type="match status" value="1"/>
</dbReference>
<dbReference type="GO" id="GO:0005886">
    <property type="term" value="C:plasma membrane"/>
    <property type="evidence" value="ECO:0007669"/>
    <property type="project" value="UniProtKB-SubCell"/>
</dbReference>
<dbReference type="STRING" id="592026.GCWU0000282_001396"/>
<dbReference type="InterPro" id="IPR036640">
    <property type="entry name" value="ABC1_TM_sf"/>
</dbReference>
<evidence type="ECO:0000256" key="6">
    <source>
        <dbReference type="ARBA" id="ARBA00022840"/>
    </source>
</evidence>
<evidence type="ECO:0000259" key="10">
    <source>
        <dbReference type="PROSITE" id="PS50893"/>
    </source>
</evidence>
<evidence type="ECO:0000256" key="4">
    <source>
        <dbReference type="ARBA" id="ARBA00022692"/>
    </source>
</evidence>
<dbReference type="PROSITE" id="PS50929">
    <property type="entry name" value="ABC_TM1F"/>
    <property type="match status" value="1"/>
</dbReference>
<dbReference type="eggNOG" id="COG1132">
    <property type="taxonomic scope" value="Bacteria"/>
</dbReference>
<dbReference type="PANTHER" id="PTHR24221">
    <property type="entry name" value="ATP-BINDING CASSETTE SUB-FAMILY B"/>
    <property type="match status" value="1"/>
</dbReference>
<gene>
    <name evidence="12" type="ORF">GCWU0000282_001396</name>
</gene>
<keyword evidence="13" id="KW-1185">Reference proteome</keyword>
<dbReference type="GO" id="GO:0016887">
    <property type="term" value="F:ATP hydrolysis activity"/>
    <property type="evidence" value="ECO:0007669"/>
    <property type="project" value="InterPro"/>
</dbReference>
<dbReference type="InterPro" id="IPR003439">
    <property type="entry name" value="ABC_transporter-like_ATP-bd"/>
</dbReference>
<comment type="caution">
    <text evidence="12">The sequence shown here is derived from an EMBL/GenBank/DDBJ whole genome shotgun (WGS) entry which is preliminary data.</text>
</comment>
<evidence type="ECO:0000256" key="3">
    <source>
        <dbReference type="ARBA" id="ARBA00022475"/>
    </source>
</evidence>
<name>V2Y6S7_9FIRM</name>
<dbReference type="SMART" id="SM00382">
    <property type="entry name" value="AAA"/>
    <property type="match status" value="1"/>
</dbReference>
<evidence type="ECO:0000256" key="9">
    <source>
        <dbReference type="SAM" id="Phobius"/>
    </source>
</evidence>
<evidence type="ECO:0000259" key="11">
    <source>
        <dbReference type="PROSITE" id="PS50929"/>
    </source>
</evidence>
<evidence type="ECO:0000256" key="8">
    <source>
        <dbReference type="ARBA" id="ARBA00023136"/>
    </source>
</evidence>
<sequence>MKGKQMNTYKKLFGYAPEKKHLAYVSAVLSTVASILAVLPFWYLWRFLERIIVYKDNDGALHYAVIIVSLLLAYAVTYFSSLWASHILAFRLESNMRKVGTGHLMDASFAFFDVNSSGTIRKIIDDNATQTHMIVAHLIPDLTAAFTIPVFLFITMFAVDIRLGILTLFLAIIGVLQLAAMMGGKDFMTKYMKSLDKMNAEAVEYVRGMQVVKIFRADIASFKNFYKTIKDYSAYALNYSMSCRRPYVLFQIIFNIIVAIAVPFAVYFINKGEDIQVILAKIVFFACFSGAVFVCFMKIMFVSMYGTQANQAVEKLENLFAEMEKGKPLRGNRNEMTSSDIEFKNVSFKYGEDYVIKDLSLTLKEGKTYALVGSSGGGKSTLAKLISGFYAVNEGEICIGGYPISDYTEDAIMKNIAFVFQNSKLFKTSIYENVKIGNPKASKEEVMKALSLACCDDILDKFPERENTLIGAKGVHLSGGETQRIAIARAILKNAKIVILDEASAAADPENEYEIQRAFSSLMKDKTVIMIAHRLSSIRNADEILVVDGGKIIERGTDKELMAANGRYKEFQDMFAKATDWRVYD</sequence>
<keyword evidence="4 9" id="KW-0812">Transmembrane</keyword>
<dbReference type="InterPro" id="IPR003593">
    <property type="entry name" value="AAA+_ATPase"/>
</dbReference>
<dbReference type="EMBL" id="ACIL03000011">
    <property type="protein sequence ID" value="ESL03406.1"/>
    <property type="molecule type" value="Genomic_DNA"/>
</dbReference>
<organism evidence="12 13">
    <name type="scientific">Catonella morbi ATCC 51271</name>
    <dbReference type="NCBI Taxonomy" id="592026"/>
    <lineage>
        <taxon>Bacteria</taxon>
        <taxon>Bacillati</taxon>
        <taxon>Bacillota</taxon>
        <taxon>Clostridia</taxon>
        <taxon>Lachnospirales</taxon>
        <taxon>Lachnospiraceae</taxon>
        <taxon>Catonella</taxon>
    </lineage>
</organism>
<dbReference type="SUPFAM" id="SSF52540">
    <property type="entry name" value="P-loop containing nucleoside triphosphate hydrolases"/>
    <property type="match status" value="1"/>
</dbReference>
<dbReference type="InterPro" id="IPR027417">
    <property type="entry name" value="P-loop_NTPase"/>
</dbReference>
<dbReference type="AlphaFoldDB" id="V2Y6S7"/>
<dbReference type="Pfam" id="PF00005">
    <property type="entry name" value="ABC_tran"/>
    <property type="match status" value="1"/>
</dbReference>
<dbReference type="Pfam" id="PF00664">
    <property type="entry name" value="ABC_membrane"/>
    <property type="match status" value="1"/>
</dbReference>
<keyword evidence="3" id="KW-1003">Cell membrane</keyword>
<evidence type="ECO:0000256" key="2">
    <source>
        <dbReference type="ARBA" id="ARBA00022448"/>
    </source>
</evidence>
<dbReference type="HOGENOM" id="CLU_000604_84_9_9"/>